<evidence type="ECO:0000256" key="1">
    <source>
        <dbReference type="ARBA" id="ARBA00008056"/>
    </source>
</evidence>
<organism evidence="8 9">
    <name type="scientific">Escovopsis weberi</name>
    <dbReference type="NCBI Taxonomy" id="150374"/>
    <lineage>
        <taxon>Eukaryota</taxon>
        <taxon>Fungi</taxon>
        <taxon>Dikarya</taxon>
        <taxon>Ascomycota</taxon>
        <taxon>Pezizomycotina</taxon>
        <taxon>Sordariomycetes</taxon>
        <taxon>Hypocreomycetidae</taxon>
        <taxon>Hypocreales</taxon>
        <taxon>Hypocreaceae</taxon>
        <taxon>Escovopsis</taxon>
    </lineage>
</organism>
<dbReference type="Proteomes" id="UP000053831">
    <property type="component" value="Unassembled WGS sequence"/>
</dbReference>
<evidence type="ECO:0000256" key="3">
    <source>
        <dbReference type="ARBA" id="ARBA00023002"/>
    </source>
</evidence>
<protein>
    <submittedName>
        <fullName evidence="8">UPF0676 protein</fullName>
    </submittedName>
</protein>
<feature type="compositionally biased region" description="Basic and acidic residues" evidence="5">
    <location>
        <begin position="110"/>
        <end position="121"/>
    </location>
</feature>
<comment type="caution">
    <text evidence="8">The sequence shown here is derived from an EMBL/GenBank/DDBJ whole genome shotgun (WGS) entry which is preliminary data.</text>
</comment>
<name>A0A0M9VV44_ESCWE</name>
<accession>A0A0M9VV44</accession>
<dbReference type="GO" id="GO:0016491">
    <property type="term" value="F:oxidoreductase activity"/>
    <property type="evidence" value="ECO:0007669"/>
    <property type="project" value="UniProtKB-KW"/>
</dbReference>
<dbReference type="OrthoDB" id="288590at2759"/>
<dbReference type="AlphaFoldDB" id="A0A0M9VV44"/>
<keyword evidence="3" id="KW-0560">Oxidoreductase</keyword>
<dbReference type="Pfam" id="PF14226">
    <property type="entry name" value="DIOX_N"/>
    <property type="match status" value="1"/>
</dbReference>
<dbReference type="InterPro" id="IPR027443">
    <property type="entry name" value="IPNS-like_sf"/>
</dbReference>
<keyword evidence="9" id="KW-1185">Reference proteome</keyword>
<dbReference type="Gene3D" id="2.60.120.330">
    <property type="entry name" value="B-lactam Antibiotic, Isopenicillin N Synthase, Chain"/>
    <property type="match status" value="2"/>
</dbReference>
<evidence type="ECO:0000313" key="9">
    <source>
        <dbReference type="Proteomes" id="UP000053831"/>
    </source>
</evidence>
<sequence>MTAIPIIDLARVQAGAGAADTSAIAGQLLDAFRGCGFAYIKNHGIPPAVIDEAFQRSRDFFALPAEAKAECARPVAPAHQRGYSRPSREKLSQMVFDRASIAQRRRVPDVKESFDMGRDDDAGHEDDDDDDDDDEYYYYYNVWSAEGRVPGFRSFWKGFYARMGVLEGQVLRLVGEGLRLGMHGGGVDGGAGADPLKPHADGHKKKKKKVLVWKRTRFVGVPHIPGTVVVNVGDLLMRRSNDLLRSTMHRIQNGKARWSGRDTRSPNFCAADKDCVVKLSPRLRWAGPAQEILAYQGAVLAG</sequence>
<dbReference type="PANTHER" id="PTHR10209:SF881">
    <property type="entry name" value="FI07970P-RELATED"/>
    <property type="match status" value="1"/>
</dbReference>
<feature type="domain" description="Non-haem dioxygenase N-terminal" evidence="7">
    <location>
        <begin position="4"/>
        <end position="145"/>
    </location>
</feature>
<dbReference type="SUPFAM" id="SSF51197">
    <property type="entry name" value="Clavaminate synthase-like"/>
    <property type="match status" value="1"/>
</dbReference>
<feature type="region of interest" description="Disordered" evidence="5">
    <location>
        <begin position="110"/>
        <end position="130"/>
    </location>
</feature>
<evidence type="ECO:0000259" key="7">
    <source>
        <dbReference type="Pfam" id="PF14226"/>
    </source>
</evidence>
<dbReference type="Pfam" id="PF03171">
    <property type="entry name" value="2OG-FeII_Oxy"/>
    <property type="match status" value="1"/>
</dbReference>
<proteinExistence type="inferred from homology"/>
<feature type="domain" description="Isopenicillin N synthase-like Fe(2+) 2OG dioxygenase" evidence="6">
    <location>
        <begin position="214"/>
        <end position="259"/>
    </location>
</feature>
<evidence type="ECO:0000256" key="4">
    <source>
        <dbReference type="ARBA" id="ARBA00023004"/>
    </source>
</evidence>
<evidence type="ECO:0000313" key="8">
    <source>
        <dbReference type="EMBL" id="KOS20599.1"/>
    </source>
</evidence>
<dbReference type="GO" id="GO:0046872">
    <property type="term" value="F:metal ion binding"/>
    <property type="evidence" value="ECO:0007669"/>
    <property type="project" value="UniProtKB-KW"/>
</dbReference>
<evidence type="ECO:0000256" key="2">
    <source>
        <dbReference type="ARBA" id="ARBA00022723"/>
    </source>
</evidence>
<reference evidence="8 9" key="1">
    <citation type="submission" date="2015-07" db="EMBL/GenBank/DDBJ databases">
        <title>The genome of the fungus Escovopsis weberi, a specialized disease agent of ant agriculture.</title>
        <authorList>
            <person name="de Man T.J."/>
            <person name="Stajich J.E."/>
            <person name="Kubicek C.P."/>
            <person name="Chenthamara K."/>
            <person name="Atanasova L."/>
            <person name="Druzhinina I.S."/>
            <person name="Birnbaum S."/>
            <person name="Barribeau S.M."/>
            <person name="Teiling C."/>
            <person name="Suen G."/>
            <person name="Currie C."/>
            <person name="Gerardo N.M."/>
        </authorList>
    </citation>
    <scope>NUCLEOTIDE SEQUENCE [LARGE SCALE GENOMIC DNA]</scope>
</reference>
<dbReference type="PANTHER" id="PTHR10209">
    <property type="entry name" value="OXIDOREDUCTASE, 2OG-FE II OXYGENASE FAMILY PROTEIN"/>
    <property type="match status" value="1"/>
</dbReference>
<gene>
    <name evidence="8" type="ORF">ESCO_005531</name>
</gene>
<comment type="similarity">
    <text evidence="1">Belongs to the iron/ascorbate-dependent oxidoreductase family.</text>
</comment>
<keyword evidence="2" id="KW-0479">Metal-binding</keyword>
<dbReference type="InterPro" id="IPR044861">
    <property type="entry name" value="IPNS-like_FE2OG_OXY"/>
</dbReference>
<evidence type="ECO:0000259" key="6">
    <source>
        <dbReference type="Pfam" id="PF03171"/>
    </source>
</evidence>
<keyword evidence="4" id="KW-0408">Iron</keyword>
<evidence type="ECO:0000256" key="5">
    <source>
        <dbReference type="SAM" id="MobiDB-lite"/>
    </source>
</evidence>
<dbReference type="STRING" id="150374.A0A0M9VV44"/>
<dbReference type="InterPro" id="IPR026992">
    <property type="entry name" value="DIOX_N"/>
</dbReference>
<dbReference type="EMBL" id="LGSR01000017">
    <property type="protein sequence ID" value="KOS20599.1"/>
    <property type="molecule type" value="Genomic_DNA"/>
</dbReference>